<feature type="region of interest" description="Disordered" evidence="1">
    <location>
        <begin position="114"/>
        <end position="134"/>
    </location>
</feature>
<dbReference type="Proteomes" id="UP001183390">
    <property type="component" value="Unassembled WGS sequence"/>
</dbReference>
<sequence>MRDPVTLLREAAGILGDDEPIGLVLLGILFPIPDDEVYDVVRALVEALPSGRHVILTHATNEATGEAMEEAVRRWNASSPAPITLWAPAEIERFPEGLEPVDPGPVSIPLWRPEPSEVGEPRFMDESGVVARTS</sequence>
<reference evidence="3" key="1">
    <citation type="submission" date="2023-07" db="EMBL/GenBank/DDBJ databases">
        <title>30 novel species of actinomycetes from the DSMZ collection.</title>
        <authorList>
            <person name="Nouioui I."/>
        </authorList>
    </citation>
    <scope>NUCLEOTIDE SEQUENCE [LARGE SCALE GENOMIC DNA]</scope>
    <source>
        <strain evidence="3">DSM 44743</strain>
    </source>
</reference>
<protein>
    <submittedName>
        <fullName evidence="2">SAM-dependent methyltransferase</fullName>
        <ecNumber evidence="2">2.1.1.-</ecNumber>
    </submittedName>
</protein>
<evidence type="ECO:0000313" key="3">
    <source>
        <dbReference type="Proteomes" id="UP001183390"/>
    </source>
</evidence>
<name>A0ABU2M9L9_9ACTN</name>
<proteinExistence type="predicted"/>
<comment type="caution">
    <text evidence="2">The sequence shown here is derived from an EMBL/GenBank/DDBJ whole genome shotgun (WGS) entry which is preliminary data.</text>
</comment>
<dbReference type="Pfam" id="PF04672">
    <property type="entry name" value="Methyltransf_19"/>
    <property type="match status" value="1"/>
</dbReference>
<evidence type="ECO:0000256" key="1">
    <source>
        <dbReference type="SAM" id="MobiDB-lite"/>
    </source>
</evidence>
<keyword evidence="3" id="KW-1185">Reference proteome</keyword>
<dbReference type="EC" id="2.1.1.-" evidence="2"/>
<dbReference type="GO" id="GO:0032259">
    <property type="term" value="P:methylation"/>
    <property type="evidence" value="ECO:0007669"/>
    <property type="project" value="UniProtKB-KW"/>
</dbReference>
<keyword evidence="2" id="KW-0489">Methyltransferase</keyword>
<dbReference type="InterPro" id="IPR029063">
    <property type="entry name" value="SAM-dependent_MTases_sf"/>
</dbReference>
<keyword evidence="2" id="KW-0808">Transferase</keyword>
<organism evidence="2 3">
    <name type="scientific">Nocardiopsis lambiniae</name>
    <dbReference type="NCBI Taxonomy" id="3075539"/>
    <lineage>
        <taxon>Bacteria</taxon>
        <taxon>Bacillati</taxon>
        <taxon>Actinomycetota</taxon>
        <taxon>Actinomycetes</taxon>
        <taxon>Streptosporangiales</taxon>
        <taxon>Nocardiopsidaceae</taxon>
        <taxon>Nocardiopsis</taxon>
    </lineage>
</organism>
<dbReference type="GO" id="GO:0008168">
    <property type="term" value="F:methyltransferase activity"/>
    <property type="evidence" value="ECO:0007669"/>
    <property type="project" value="UniProtKB-KW"/>
</dbReference>
<dbReference type="Gene3D" id="3.40.50.150">
    <property type="entry name" value="Vaccinia Virus protein VP39"/>
    <property type="match status" value="1"/>
</dbReference>
<dbReference type="SUPFAM" id="SSF53335">
    <property type="entry name" value="S-adenosyl-L-methionine-dependent methyltransferases"/>
    <property type="match status" value="1"/>
</dbReference>
<gene>
    <name evidence="2" type="ORF">RM479_09545</name>
</gene>
<dbReference type="InterPro" id="IPR006764">
    <property type="entry name" value="SAM_dep_MeTrfase_SAV2177_type"/>
</dbReference>
<evidence type="ECO:0000313" key="2">
    <source>
        <dbReference type="EMBL" id="MDT0328656.1"/>
    </source>
</evidence>
<accession>A0ABU2M9L9</accession>
<dbReference type="EMBL" id="JAVREP010000005">
    <property type="protein sequence ID" value="MDT0328656.1"/>
    <property type="molecule type" value="Genomic_DNA"/>
</dbReference>